<dbReference type="InterPro" id="IPR045249">
    <property type="entry name" value="HARBI1-like"/>
</dbReference>
<dbReference type="GO" id="GO:0046872">
    <property type="term" value="F:metal ion binding"/>
    <property type="evidence" value="ECO:0007669"/>
    <property type="project" value="UniProtKB-KW"/>
</dbReference>
<evidence type="ECO:0000256" key="2">
    <source>
        <dbReference type="ARBA" id="ARBA00004123"/>
    </source>
</evidence>
<organism evidence="9 10">
    <name type="scientific">Nasonia vitripennis</name>
    <name type="common">Parasitic wasp</name>
    <dbReference type="NCBI Taxonomy" id="7425"/>
    <lineage>
        <taxon>Eukaryota</taxon>
        <taxon>Metazoa</taxon>
        <taxon>Ecdysozoa</taxon>
        <taxon>Arthropoda</taxon>
        <taxon>Hexapoda</taxon>
        <taxon>Insecta</taxon>
        <taxon>Pterygota</taxon>
        <taxon>Neoptera</taxon>
        <taxon>Endopterygota</taxon>
        <taxon>Hymenoptera</taxon>
        <taxon>Apocrita</taxon>
        <taxon>Proctotrupomorpha</taxon>
        <taxon>Chalcidoidea</taxon>
        <taxon>Pteromalidae</taxon>
        <taxon>Pteromalinae</taxon>
        <taxon>Nasonia</taxon>
    </lineage>
</organism>
<accession>A0A7M7H5G2</accession>
<dbReference type="GO" id="GO:0016787">
    <property type="term" value="F:hydrolase activity"/>
    <property type="evidence" value="ECO:0007669"/>
    <property type="project" value="UniProtKB-KW"/>
</dbReference>
<dbReference type="AlphaFoldDB" id="A0A7M7H5G2"/>
<keyword evidence="5" id="KW-0479">Metal-binding</keyword>
<dbReference type="Pfam" id="PF13359">
    <property type="entry name" value="DDE_Tnp_4"/>
    <property type="match status" value="1"/>
</dbReference>
<dbReference type="GO" id="GO:0005634">
    <property type="term" value="C:nucleus"/>
    <property type="evidence" value="ECO:0007669"/>
    <property type="project" value="UniProtKB-SubCell"/>
</dbReference>
<dbReference type="PANTHER" id="PTHR22930">
    <property type="match status" value="1"/>
</dbReference>
<keyword evidence="6" id="KW-0378">Hydrolase</keyword>
<dbReference type="PANTHER" id="PTHR22930:SF289">
    <property type="entry name" value="DDE TNP4 DOMAIN-CONTAINING PROTEIN-RELATED"/>
    <property type="match status" value="1"/>
</dbReference>
<dbReference type="KEGG" id="nvi:100680507"/>
<dbReference type="OrthoDB" id="7551581at2759"/>
<evidence type="ECO:0000256" key="6">
    <source>
        <dbReference type="ARBA" id="ARBA00022801"/>
    </source>
</evidence>
<evidence type="ECO:0000259" key="8">
    <source>
        <dbReference type="Pfam" id="PF13359"/>
    </source>
</evidence>
<protein>
    <recommendedName>
        <fullName evidence="8">DDE Tnp4 domain-containing protein</fullName>
    </recommendedName>
</protein>
<dbReference type="EnsemblMetazoa" id="XM_008210974">
    <property type="protein sequence ID" value="XP_008209196"/>
    <property type="gene ID" value="LOC100680507"/>
</dbReference>
<evidence type="ECO:0000256" key="7">
    <source>
        <dbReference type="ARBA" id="ARBA00023242"/>
    </source>
</evidence>
<proteinExistence type="inferred from homology"/>
<comment type="cofactor">
    <cofactor evidence="1">
        <name>a divalent metal cation</name>
        <dbReference type="ChEBI" id="CHEBI:60240"/>
    </cofactor>
</comment>
<comment type="subcellular location">
    <subcellularLocation>
        <location evidence="2">Nucleus</location>
    </subcellularLocation>
</comment>
<comment type="similarity">
    <text evidence="3">Belongs to the HARBI1 family.</text>
</comment>
<evidence type="ECO:0000313" key="10">
    <source>
        <dbReference type="Proteomes" id="UP000002358"/>
    </source>
</evidence>
<feature type="domain" description="DDE Tnp4" evidence="8">
    <location>
        <begin position="161"/>
        <end position="315"/>
    </location>
</feature>
<evidence type="ECO:0000256" key="1">
    <source>
        <dbReference type="ARBA" id="ARBA00001968"/>
    </source>
</evidence>
<dbReference type="InParanoid" id="A0A7M7H5G2"/>
<keyword evidence="10" id="KW-1185">Reference proteome</keyword>
<dbReference type="Proteomes" id="UP000002358">
    <property type="component" value="Unassembled WGS sequence"/>
</dbReference>
<dbReference type="GO" id="GO:0004518">
    <property type="term" value="F:nuclease activity"/>
    <property type="evidence" value="ECO:0007669"/>
    <property type="project" value="UniProtKB-KW"/>
</dbReference>
<keyword evidence="4" id="KW-0540">Nuclease</keyword>
<dbReference type="InterPro" id="IPR027806">
    <property type="entry name" value="HARBI1_dom"/>
</dbReference>
<sequence length="316" mass="36850">MADEFDDVVLEILNDEEEEEIQRRNRFQQLRMERRQLRDASNPFTLSAEYFIRYYRMPPEVVIRLINQIQNHLLPERSTAVPAYLSVLITLRFLAERALQKDFAQDFVHPVSQSTASACIHRVIGAINHLANEYMRFPVMEEQWQYISNRTIRIAGIIGVVDGFLVSFQKYRVNEEAFFNYRVGSSKQLIVDSDYNILNIRVCPGSNNDRFVWQFSDAKEYMEGLRRDANFPHRYYALADSGYTPSSVLLTPDLHAAVGSPAERYTMEHLRTRCIVEQTIGLLTNVWRAISRSRKLYYSPENVVNIIHACAILHNF</sequence>
<evidence type="ECO:0000256" key="4">
    <source>
        <dbReference type="ARBA" id="ARBA00022722"/>
    </source>
</evidence>
<reference evidence="9" key="1">
    <citation type="submission" date="2021-01" db="UniProtKB">
        <authorList>
            <consortium name="EnsemblMetazoa"/>
        </authorList>
    </citation>
    <scope>IDENTIFICATION</scope>
</reference>
<evidence type="ECO:0000313" key="9">
    <source>
        <dbReference type="EnsemblMetazoa" id="XP_008209196"/>
    </source>
</evidence>
<evidence type="ECO:0000256" key="3">
    <source>
        <dbReference type="ARBA" id="ARBA00006958"/>
    </source>
</evidence>
<evidence type="ECO:0000256" key="5">
    <source>
        <dbReference type="ARBA" id="ARBA00022723"/>
    </source>
</evidence>
<name>A0A7M7H5G2_NASVI</name>
<keyword evidence="7" id="KW-0539">Nucleus</keyword>
<dbReference type="RefSeq" id="XP_008209196.1">
    <property type="nucleotide sequence ID" value="XM_008210974.3"/>
</dbReference>
<dbReference type="GeneID" id="100680507"/>